<evidence type="ECO:0000313" key="2">
    <source>
        <dbReference type="Proteomes" id="UP000015530"/>
    </source>
</evidence>
<reference evidence="2" key="1">
    <citation type="journal article" date="2013" name="Mol. Plant Microbe Interact.">
        <title>Global aspects of pacC regulation of pathogenicity genes in Colletotrichum gloeosporioides as revealed by transcriptome analysis.</title>
        <authorList>
            <person name="Alkan N."/>
            <person name="Meng X."/>
            <person name="Friedlander G."/>
            <person name="Reuveni E."/>
            <person name="Sukno S."/>
            <person name="Sherman A."/>
            <person name="Thon M."/>
            <person name="Fluhr R."/>
            <person name="Prusky D."/>
        </authorList>
    </citation>
    <scope>NUCLEOTIDE SEQUENCE [LARGE SCALE GENOMIC DNA]</scope>
    <source>
        <strain evidence="2">Cg-14</strain>
    </source>
</reference>
<dbReference type="Proteomes" id="UP000015530">
    <property type="component" value="Unassembled WGS sequence"/>
</dbReference>
<sequence length="10" mass="1021">MIKKAGTSSV</sequence>
<name>T0K1D9_COLGC</name>
<gene>
    <name evidence="1" type="ORF">CGLO_14396</name>
</gene>
<organism evidence="1 2">
    <name type="scientific">Colletotrichum gloeosporioides (strain Cg-14)</name>
    <name type="common">Anthracnose fungus</name>
    <name type="synonym">Glomerella cingulata</name>
    <dbReference type="NCBI Taxonomy" id="1237896"/>
    <lineage>
        <taxon>Eukaryota</taxon>
        <taxon>Fungi</taxon>
        <taxon>Dikarya</taxon>
        <taxon>Ascomycota</taxon>
        <taxon>Pezizomycotina</taxon>
        <taxon>Sordariomycetes</taxon>
        <taxon>Hypocreomycetidae</taxon>
        <taxon>Glomerellales</taxon>
        <taxon>Glomerellaceae</taxon>
        <taxon>Colletotrichum</taxon>
        <taxon>Colletotrichum gloeosporioides species complex</taxon>
    </lineage>
</organism>
<evidence type="ECO:0000313" key="1">
    <source>
        <dbReference type="EMBL" id="EQB46543.1"/>
    </source>
</evidence>
<protein>
    <submittedName>
        <fullName evidence="1">Uncharacterized protein</fullName>
    </submittedName>
</protein>
<accession>T0K1D9</accession>
<dbReference type="EMBL" id="AMYD01003344">
    <property type="protein sequence ID" value="EQB46543.1"/>
    <property type="molecule type" value="Genomic_DNA"/>
</dbReference>
<proteinExistence type="predicted"/>
<dbReference type="HOGENOM" id="CLU_3438363_0_0_1"/>
<comment type="caution">
    <text evidence="1">The sequence shown here is derived from an EMBL/GenBank/DDBJ whole genome shotgun (WGS) entry which is preliminary data.</text>
</comment>